<reference evidence="7" key="1">
    <citation type="submission" date="2019-01" db="EMBL/GenBank/DDBJ databases">
        <authorList>
            <person name="Lista F."/>
            <person name="Anselmo A."/>
        </authorList>
    </citation>
    <scope>NUCLEOTIDE SEQUENCE</scope>
    <source>
        <strain evidence="7">13S</strain>
    </source>
</reference>
<dbReference type="RefSeq" id="WP_076027161.1">
    <property type="nucleotide sequence ID" value="NZ_CP019219.1"/>
</dbReference>
<dbReference type="GO" id="GO:0005524">
    <property type="term" value="F:ATP binding"/>
    <property type="evidence" value="ECO:0007669"/>
    <property type="project" value="UniProtKB-KW"/>
</dbReference>
<dbReference type="AlphaFoldDB" id="A0A483IJG8"/>
<feature type="domain" description="Helicase ATP-binding" evidence="5">
    <location>
        <begin position="155"/>
        <end position="334"/>
    </location>
</feature>
<dbReference type="CDD" id="cd17921">
    <property type="entry name" value="DEXHc_Ski2"/>
    <property type="match status" value="1"/>
</dbReference>
<keyword evidence="4" id="KW-0067">ATP-binding</keyword>
<dbReference type="EMBL" id="SDCJ01000030">
    <property type="protein sequence ID" value="TCX33936.1"/>
    <property type="molecule type" value="Genomic_DNA"/>
</dbReference>
<evidence type="ECO:0000256" key="1">
    <source>
        <dbReference type="ARBA" id="ARBA00022741"/>
    </source>
</evidence>
<dbReference type="InterPro" id="IPR001650">
    <property type="entry name" value="Helicase_C-like"/>
</dbReference>
<dbReference type="Pfam" id="PF00270">
    <property type="entry name" value="DEAD"/>
    <property type="match status" value="1"/>
</dbReference>
<dbReference type="SUPFAM" id="SSF52540">
    <property type="entry name" value="P-loop containing nucleoside triphosphate hydrolases"/>
    <property type="match status" value="1"/>
</dbReference>
<evidence type="ECO:0000256" key="3">
    <source>
        <dbReference type="ARBA" id="ARBA00022806"/>
    </source>
</evidence>
<keyword evidence="2" id="KW-0378">Hydrolase</keyword>
<protein>
    <submittedName>
        <fullName evidence="7">DEAD/DEAH box helicase</fullName>
    </submittedName>
</protein>
<dbReference type="PANTHER" id="PTHR47961">
    <property type="entry name" value="DNA POLYMERASE THETA, PUTATIVE (AFU_ORTHOLOGUE AFUA_1G05260)-RELATED"/>
    <property type="match status" value="1"/>
</dbReference>
<name>A0A483IJG8_KLEPN</name>
<comment type="caution">
    <text evidence="7">The sequence shown here is derived from an EMBL/GenBank/DDBJ whole genome shotgun (WGS) entry which is preliminary data.</text>
</comment>
<evidence type="ECO:0000256" key="4">
    <source>
        <dbReference type="ARBA" id="ARBA00022840"/>
    </source>
</evidence>
<evidence type="ECO:0000256" key="2">
    <source>
        <dbReference type="ARBA" id="ARBA00022801"/>
    </source>
</evidence>
<evidence type="ECO:0000313" key="7">
    <source>
        <dbReference type="EMBL" id="TCX33936.1"/>
    </source>
</evidence>
<organism evidence="7">
    <name type="scientific">Klebsiella pneumoniae</name>
    <dbReference type="NCBI Taxonomy" id="573"/>
    <lineage>
        <taxon>Bacteria</taxon>
        <taxon>Pseudomonadati</taxon>
        <taxon>Pseudomonadota</taxon>
        <taxon>Gammaproteobacteria</taxon>
        <taxon>Enterobacterales</taxon>
        <taxon>Enterobacteriaceae</taxon>
        <taxon>Klebsiella/Raoultella group</taxon>
        <taxon>Klebsiella</taxon>
        <taxon>Klebsiella pneumoniae complex</taxon>
    </lineage>
</organism>
<dbReference type="GO" id="GO:0016787">
    <property type="term" value="F:hydrolase activity"/>
    <property type="evidence" value="ECO:0007669"/>
    <property type="project" value="UniProtKB-KW"/>
</dbReference>
<dbReference type="PANTHER" id="PTHR47961:SF6">
    <property type="entry name" value="DNA-DIRECTED DNA POLYMERASE"/>
    <property type="match status" value="1"/>
</dbReference>
<keyword evidence="3 7" id="KW-0347">Helicase</keyword>
<dbReference type="InterPro" id="IPR027417">
    <property type="entry name" value="P-loop_NTPase"/>
</dbReference>
<dbReference type="PROSITE" id="PS51194">
    <property type="entry name" value="HELICASE_CTER"/>
    <property type="match status" value="1"/>
</dbReference>
<proteinExistence type="predicted"/>
<dbReference type="Gene3D" id="3.40.50.300">
    <property type="entry name" value="P-loop containing nucleotide triphosphate hydrolases"/>
    <property type="match status" value="2"/>
</dbReference>
<dbReference type="GO" id="GO:0003676">
    <property type="term" value="F:nucleic acid binding"/>
    <property type="evidence" value="ECO:0007669"/>
    <property type="project" value="InterPro"/>
</dbReference>
<sequence length="860" mass="97914">MSLRDLSGWLIKNQGFLRKYQALVANSIKDQFPQLKSDVIPQISSEDVGYLLTCASSLAFSSDEKCQDAALRIAQYCLLNEKSEARKDSAALILDSLSNNPAIQLAENRGYLNPDFEERLPLKAQLELTKRKILYTIEIDADKHIYANRFQSEFWDAVQENSWVSVSAPTSVGKSFILESWVEQFVKSNKNCLVIYIVPTRALISEVYSELQKRLDPNLTNIVNIQTLPLSNVYQSEKSNVFIFTQERLNLFYNHFSQIPKIDVLVVDEAHKIGDGGRGVILQHVIELTCLNNPDSKVIFASPFTLNPEILLSDAPILKNKRTIKSDYVTVNQNLIWVEQKPRKTKDWLMYYFANGEKRELGNFSLENAPSPESKRLPFVALCLGKGASGNVVYVNGAAEAESTSKLISASIENETEDEEILALVELSETIIHKNFALNRTLKKRVAFHYGNMPLIIKGEIERLFSKGKIDFLICTSTLVEGVNMACKNIFIRGPKKGNSTPMREEDFWNLAGRAGRWGKEFQGNVICIDSDNEKIWNGEPPKTKKNIFITRATDAISHDMDKLVSYIFSEHHFGMSERNPNLQSLFGYLCSSFYFYNGLDNNPYMEKYNIKNIDVLNEAIFDVFDSLTFPHELVVRHPGISPLLMQNLWDRFSRDTNKPVERLLLSEPGSNDALDSYVSAFSRISDTLSKKLGYNSKGAYVQALLVSKWMKGYPLARLISDRIRYNKKKNIVFKEATLIRGVMKDVEEIARYQAPRLLGCYNDLLKSFYLSIDRTDLAKDVEDIGVYLELGVSLKTQISLIGLGFSRTAAVMISELIPNDSLDEEECINWIKDNKVDMEELPQLVQNEIHNMFRNFWVE</sequence>
<dbReference type="InterPro" id="IPR011545">
    <property type="entry name" value="DEAD/DEAH_box_helicase_dom"/>
</dbReference>
<dbReference type="GO" id="GO:0004386">
    <property type="term" value="F:helicase activity"/>
    <property type="evidence" value="ECO:0007669"/>
    <property type="project" value="UniProtKB-KW"/>
</dbReference>
<dbReference type="InterPro" id="IPR050474">
    <property type="entry name" value="Hel308_SKI2-like"/>
</dbReference>
<evidence type="ECO:0000259" key="5">
    <source>
        <dbReference type="PROSITE" id="PS51192"/>
    </source>
</evidence>
<dbReference type="SMART" id="SM00490">
    <property type="entry name" value="HELICc"/>
    <property type="match status" value="1"/>
</dbReference>
<dbReference type="Pfam" id="PF00271">
    <property type="entry name" value="Helicase_C"/>
    <property type="match status" value="1"/>
</dbReference>
<accession>A0A483IJG8</accession>
<dbReference type="SMART" id="SM00487">
    <property type="entry name" value="DEXDc"/>
    <property type="match status" value="1"/>
</dbReference>
<keyword evidence="1" id="KW-0547">Nucleotide-binding</keyword>
<feature type="domain" description="Helicase C-terminal" evidence="6">
    <location>
        <begin position="411"/>
        <end position="557"/>
    </location>
</feature>
<dbReference type="PROSITE" id="PS51192">
    <property type="entry name" value="HELICASE_ATP_BIND_1"/>
    <property type="match status" value="1"/>
</dbReference>
<evidence type="ECO:0000259" key="6">
    <source>
        <dbReference type="PROSITE" id="PS51194"/>
    </source>
</evidence>
<gene>
    <name evidence="7" type="ORF">ETE75_25100</name>
</gene>
<dbReference type="InterPro" id="IPR014001">
    <property type="entry name" value="Helicase_ATP-bd"/>
</dbReference>